<sequence>MNIKKSKIALALGVSIFLAMPLSSALADQKYNDVKVVHMGDTMQFIKSELRGYVKGVRSDDAQKMQQHLNKLLTLSAMSANQSAASMDHEQMGMSEMEHANMDQDDMAMDHSNMTDGDMKMDHSNMADGDMKMDHSNMADGDMEMDHSNMADGDMKMDHSNIADGDMEMDHSNMADGDMKMDGASHDMSTMEGMSSAQHQHMLYMQGIAGLNDLFKQLEKAQDKTEIKLILGKVKAQLKKNQ</sequence>
<name>A1SUM7_PSYIN</name>
<evidence type="ECO:0000313" key="2">
    <source>
        <dbReference type="EMBL" id="ABM03192.1"/>
    </source>
</evidence>
<dbReference type="Proteomes" id="UP000000639">
    <property type="component" value="Chromosome"/>
</dbReference>
<evidence type="ECO:0000256" key="1">
    <source>
        <dbReference type="SAM" id="SignalP"/>
    </source>
</evidence>
<keyword evidence="1" id="KW-0732">Signal</keyword>
<reference evidence="2 3" key="1">
    <citation type="submission" date="2007-01" db="EMBL/GenBank/DDBJ databases">
        <title>Complete sequence of Psychromonas ingrahamii 37.</title>
        <authorList>
            <consortium name="US DOE Joint Genome Institute"/>
            <person name="Copeland A."/>
            <person name="Lucas S."/>
            <person name="Lapidus A."/>
            <person name="Barry K."/>
            <person name="Detter J.C."/>
            <person name="Glavina del Rio T."/>
            <person name="Hammon N."/>
            <person name="Israni S."/>
            <person name="Dalin E."/>
            <person name="Tice H."/>
            <person name="Pitluck S."/>
            <person name="Thompson L.S."/>
            <person name="Brettin T."/>
            <person name="Bruce D."/>
            <person name="Han C."/>
            <person name="Tapia R."/>
            <person name="Schmutz J."/>
            <person name="Larimer F."/>
            <person name="Land M."/>
            <person name="Hauser L."/>
            <person name="Kyrpides N."/>
            <person name="Ivanova N."/>
            <person name="Staley J."/>
            <person name="Richardson P."/>
        </authorList>
    </citation>
    <scope>NUCLEOTIDE SEQUENCE [LARGE SCALE GENOMIC DNA]</scope>
    <source>
        <strain evidence="2 3">37</strain>
    </source>
</reference>
<proteinExistence type="predicted"/>
<dbReference type="RefSeq" id="WP_011769752.1">
    <property type="nucleotide sequence ID" value="NC_008709.1"/>
</dbReference>
<dbReference type="HOGENOM" id="CLU_1146460_0_0_6"/>
<dbReference type="STRING" id="357804.Ping_1371"/>
<protein>
    <submittedName>
        <fullName evidence="2">Uncharacterized protein</fullName>
    </submittedName>
</protein>
<organism evidence="2 3">
    <name type="scientific">Psychromonas ingrahamii (strain DSM 17664 / CCUG 51855 / 37)</name>
    <dbReference type="NCBI Taxonomy" id="357804"/>
    <lineage>
        <taxon>Bacteria</taxon>
        <taxon>Pseudomonadati</taxon>
        <taxon>Pseudomonadota</taxon>
        <taxon>Gammaproteobacteria</taxon>
        <taxon>Alteromonadales</taxon>
        <taxon>Psychromonadaceae</taxon>
        <taxon>Psychromonas</taxon>
    </lineage>
</organism>
<feature type="chain" id="PRO_5002637013" evidence="1">
    <location>
        <begin position="28"/>
        <end position="242"/>
    </location>
</feature>
<dbReference type="eggNOG" id="COG2132">
    <property type="taxonomic scope" value="Bacteria"/>
</dbReference>
<dbReference type="EMBL" id="CP000510">
    <property type="protein sequence ID" value="ABM03192.1"/>
    <property type="molecule type" value="Genomic_DNA"/>
</dbReference>
<keyword evidence="3" id="KW-1185">Reference proteome</keyword>
<dbReference type="OrthoDB" id="6120138at2"/>
<evidence type="ECO:0000313" key="3">
    <source>
        <dbReference type="Proteomes" id="UP000000639"/>
    </source>
</evidence>
<feature type="signal peptide" evidence="1">
    <location>
        <begin position="1"/>
        <end position="27"/>
    </location>
</feature>
<gene>
    <name evidence="2" type="ordered locus">Ping_1371</name>
</gene>
<dbReference type="AlphaFoldDB" id="A1SUM7"/>
<accession>A1SUM7</accession>
<dbReference type="KEGG" id="pin:Ping_1371"/>